<dbReference type="KEGG" id="clec:106674188"/>
<evidence type="ECO:0000313" key="2">
    <source>
        <dbReference type="Proteomes" id="UP000494040"/>
    </source>
</evidence>
<dbReference type="GeneID" id="106674188"/>
<protein>
    <submittedName>
        <fullName evidence="1">Uncharacterized protein</fullName>
    </submittedName>
</protein>
<evidence type="ECO:0000313" key="1">
    <source>
        <dbReference type="EnsemblMetazoa" id="XP_014262259.1"/>
    </source>
</evidence>
<proteinExistence type="predicted"/>
<dbReference type="OrthoDB" id="7333821at2759"/>
<reference evidence="1" key="1">
    <citation type="submission" date="2022-01" db="UniProtKB">
        <authorList>
            <consortium name="EnsemblMetazoa"/>
        </authorList>
    </citation>
    <scope>IDENTIFICATION</scope>
</reference>
<accession>A0A8I6TLJ6</accession>
<name>A0A8I6TLJ6_CIMLE</name>
<keyword evidence="2" id="KW-1185">Reference proteome</keyword>
<dbReference type="EnsemblMetazoa" id="XM_014406773.1">
    <property type="protein sequence ID" value="XP_014262259.1"/>
    <property type="gene ID" value="LOC106674188"/>
</dbReference>
<dbReference type="AlphaFoldDB" id="A0A8I6TLJ6"/>
<sequence>MAAKETMPVDSNIFTSTYRHDYIYFNDVKKVIKPYIADEFRLSPEQEKKFRSEYSEASRRQLDAVANLNVKAFEEENARILKERMKSVYTVDYRGDQGEVQKTVDTATLLDPDRDAIILFAERMYIHQPNSRPIKPLPSSRRVFGYSALKDYLTKHTEYQDTISKGGYNIIRAGLDRGLARLGPRFDYKKANAEVHRLKAREKDEGKDVVIEDIKPIDYEAIKFKPPPLKYKDCPRKSENLRS</sequence>
<dbReference type="Proteomes" id="UP000494040">
    <property type="component" value="Unassembled WGS sequence"/>
</dbReference>
<organism evidence="1 2">
    <name type="scientific">Cimex lectularius</name>
    <name type="common">Bed bug</name>
    <name type="synonym">Acanthia lectularia</name>
    <dbReference type="NCBI Taxonomy" id="79782"/>
    <lineage>
        <taxon>Eukaryota</taxon>
        <taxon>Metazoa</taxon>
        <taxon>Ecdysozoa</taxon>
        <taxon>Arthropoda</taxon>
        <taxon>Hexapoda</taxon>
        <taxon>Insecta</taxon>
        <taxon>Pterygota</taxon>
        <taxon>Neoptera</taxon>
        <taxon>Paraneoptera</taxon>
        <taxon>Hemiptera</taxon>
        <taxon>Heteroptera</taxon>
        <taxon>Panheteroptera</taxon>
        <taxon>Cimicomorpha</taxon>
        <taxon>Cimicidae</taxon>
        <taxon>Cimex</taxon>
    </lineage>
</organism>
<dbReference type="RefSeq" id="XP_014262259.1">
    <property type="nucleotide sequence ID" value="XM_014406773.1"/>
</dbReference>